<protein>
    <submittedName>
        <fullName evidence="1">TupA-like ATPgrasp</fullName>
    </submittedName>
</protein>
<dbReference type="EMBL" id="FNGI01000001">
    <property type="protein sequence ID" value="SDK79793.1"/>
    <property type="molecule type" value="Genomic_DNA"/>
</dbReference>
<name>A0A1G9EUN7_9GAMM</name>
<dbReference type="Pfam" id="PF14305">
    <property type="entry name" value="ATPgrasp_TupA"/>
    <property type="match status" value="1"/>
</dbReference>
<gene>
    <name evidence="1" type="ORF">SAMN05661010_00121</name>
</gene>
<dbReference type="STRING" id="119000.SAMN05661010_00121"/>
<proteinExistence type="predicted"/>
<dbReference type="SUPFAM" id="SSF56059">
    <property type="entry name" value="Glutathione synthetase ATP-binding domain-like"/>
    <property type="match status" value="1"/>
</dbReference>
<accession>A0A1G9EUN7</accession>
<keyword evidence="2" id="KW-1185">Reference proteome</keyword>
<dbReference type="OrthoDB" id="9791827at2"/>
<dbReference type="Proteomes" id="UP000198654">
    <property type="component" value="Unassembled WGS sequence"/>
</dbReference>
<dbReference type="RefSeq" id="WP_089724506.1">
    <property type="nucleotide sequence ID" value="NZ_FNGI01000001.1"/>
</dbReference>
<dbReference type="InterPro" id="IPR029465">
    <property type="entry name" value="ATPgrasp_TupA"/>
</dbReference>
<evidence type="ECO:0000313" key="1">
    <source>
        <dbReference type="EMBL" id="SDK79793.1"/>
    </source>
</evidence>
<evidence type="ECO:0000313" key="2">
    <source>
        <dbReference type="Proteomes" id="UP000198654"/>
    </source>
</evidence>
<organism evidence="1 2">
    <name type="scientific">Modicisalibacter muralis</name>
    <dbReference type="NCBI Taxonomy" id="119000"/>
    <lineage>
        <taxon>Bacteria</taxon>
        <taxon>Pseudomonadati</taxon>
        <taxon>Pseudomonadota</taxon>
        <taxon>Gammaproteobacteria</taxon>
        <taxon>Oceanospirillales</taxon>
        <taxon>Halomonadaceae</taxon>
        <taxon>Modicisalibacter</taxon>
    </lineage>
</organism>
<reference evidence="1 2" key="1">
    <citation type="submission" date="2016-10" db="EMBL/GenBank/DDBJ databases">
        <authorList>
            <person name="de Groot N.N."/>
        </authorList>
    </citation>
    <scope>NUCLEOTIDE SEQUENCE [LARGE SCALE GENOMIC DNA]</scope>
    <source>
        <strain evidence="1 2">DSM 14789</strain>
    </source>
</reference>
<sequence>MVKDYIIKSFDFLSDEAFVKIAFFIKNFTWLDLSNPRTFPEKINYIKVNKHQEALRRLVSDRISVRRYVEKKTNDCRLISVLWSGITFDEKTWEELPKKFVIKATHGSKMVKVVDKEKVCFEDIEKEVNAWKYVDYANKSREWYYSSIEKKIIVEEFIETDDGCVPPDYKFFCINGKVCLIQVDIERFINHERNFYTADFELMPITLNYNRSDKCIEKPSSLEKAIDVAEGLSVDFDFIRVDLYLVGENVYFGEMTNIPDSGLAQFTPKQFNYSLGEKLNIRGE</sequence>
<dbReference type="AlphaFoldDB" id="A0A1G9EUN7"/>